<feature type="transmembrane region" description="Helical" evidence="1">
    <location>
        <begin position="47"/>
        <end position="67"/>
    </location>
</feature>
<evidence type="ECO:0000256" key="1">
    <source>
        <dbReference type="SAM" id="Phobius"/>
    </source>
</evidence>
<evidence type="ECO:0000313" key="3">
    <source>
        <dbReference type="Proteomes" id="UP000675121"/>
    </source>
</evidence>
<keyword evidence="1" id="KW-0472">Membrane</keyword>
<proteinExistence type="predicted"/>
<evidence type="ECO:0000313" key="2">
    <source>
        <dbReference type="EMBL" id="CAE6869513.1"/>
    </source>
</evidence>
<accession>A0A9N8MKV5</accession>
<dbReference type="AlphaFoldDB" id="A0A9N8MKV5"/>
<gene>
    <name evidence="2" type="ORF">R70211_01100</name>
</gene>
<name>A0A9N8MKV5_9BURK</name>
<keyword evidence="1" id="KW-0812">Transmembrane</keyword>
<comment type="caution">
    <text evidence="2">The sequence shown here is derived from an EMBL/GenBank/DDBJ whole genome shotgun (WGS) entry which is preliminary data.</text>
</comment>
<sequence>MNSSVHSAPTYLQMTAYAFWALTVVFAVVTFLVFQRRPDMQKYGIPTAAWIVIALAVFLQGAALLLGGRMVSLVFHIMSLVTVSAGFIAIGVYAGFIVVTGRSRKRGTSP</sequence>
<feature type="transmembrane region" description="Helical" evidence="1">
    <location>
        <begin position="17"/>
        <end position="35"/>
    </location>
</feature>
<dbReference type="Proteomes" id="UP000675121">
    <property type="component" value="Unassembled WGS sequence"/>
</dbReference>
<keyword evidence="1" id="KW-1133">Transmembrane helix</keyword>
<dbReference type="EMBL" id="CAJNAS010000002">
    <property type="protein sequence ID" value="CAE6869513.1"/>
    <property type="molecule type" value="Genomic_DNA"/>
</dbReference>
<organism evidence="2 3">
    <name type="scientific">Paraburkholderia domus</name>
    <dbReference type="NCBI Taxonomy" id="2793075"/>
    <lineage>
        <taxon>Bacteria</taxon>
        <taxon>Pseudomonadati</taxon>
        <taxon>Pseudomonadota</taxon>
        <taxon>Betaproteobacteria</taxon>
        <taxon>Burkholderiales</taxon>
        <taxon>Burkholderiaceae</taxon>
        <taxon>Paraburkholderia</taxon>
    </lineage>
</organism>
<reference evidence="2" key="1">
    <citation type="submission" date="2021-02" db="EMBL/GenBank/DDBJ databases">
        <authorList>
            <person name="Vanwijnsberghe S."/>
        </authorList>
    </citation>
    <scope>NUCLEOTIDE SEQUENCE</scope>
    <source>
        <strain evidence="2">R-70211</strain>
    </source>
</reference>
<feature type="transmembrane region" description="Helical" evidence="1">
    <location>
        <begin position="73"/>
        <end position="99"/>
    </location>
</feature>
<keyword evidence="3" id="KW-1185">Reference proteome</keyword>
<protein>
    <submittedName>
        <fullName evidence="2">Uncharacterized protein</fullName>
    </submittedName>
</protein>